<evidence type="ECO:0000256" key="1">
    <source>
        <dbReference type="SAM" id="SignalP"/>
    </source>
</evidence>
<feature type="signal peptide" evidence="1">
    <location>
        <begin position="1"/>
        <end position="25"/>
    </location>
</feature>
<evidence type="ECO:0008006" key="4">
    <source>
        <dbReference type="Google" id="ProtNLM"/>
    </source>
</evidence>
<evidence type="ECO:0000313" key="2">
    <source>
        <dbReference type="EMBL" id="MFD2823092.1"/>
    </source>
</evidence>
<name>A0ABW5WKA7_9FLAO</name>
<dbReference type="InterPro" id="IPR038081">
    <property type="entry name" value="CalX-like_sf"/>
</dbReference>
<dbReference type="SUPFAM" id="SSF141072">
    <property type="entry name" value="CalX-like"/>
    <property type="match status" value="1"/>
</dbReference>
<gene>
    <name evidence="2" type="ORF">ACFS5M_05390</name>
</gene>
<accession>A0ABW5WKA7</accession>
<feature type="chain" id="PRO_5045616030" description="Calx-beta domain-containing protein" evidence="1">
    <location>
        <begin position="26"/>
        <end position="275"/>
    </location>
</feature>
<organism evidence="2 3">
    <name type="scientific">Lacinutrix iliipiscaria</name>
    <dbReference type="NCBI Taxonomy" id="1230532"/>
    <lineage>
        <taxon>Bacteria</taxon>
        <taxon>Pseudomonadati</taxon>
        <taxon>Bacteroidota</taxon>
        <taxon>Flavobacteriia</taxon>
        <taxon>Flavobacteriales</taxon>
        <taxon>Flavobacteriaceae</taxon>
        <taxon>Lacinutrix</taxon>
    </lineage>
</organism>
<evidence type="ECO:0000313" key="3">
    <source>
        <dbReference type="Proteomes" id="UP001597533"/>
    </source>
</evidence>
<dbReference type="EMBL" id="JBHUOV010000001">
    <property type="protein sequence ID" value="MFD2823092.1"/>
    <property type="molecule type" value="Genomic_DNA"/>
</dbReference>
<dbReference type="PROSITE" id="PS51257">
    <property type="entry name" value="PROKAR_LIPOPROTEIN"/>
    <property type="match status" value="1"/>
</dbReference>
<reference evidence="3" key="1">
    <citation type="journal article" date="2019" name="Int. J. Syst. Evol. Microbiol.">
        <title>The Global Catalogue of Microorganisms (GCM) 10K type strain sequencing project: providing services to taxonomists for standard genome sequencing and annotation.</title>
        <authorList>
            <consortium name="The Broad Institute Genomics Platform"/>
            <consortium name="The Broad Institute Genome Sequencing Center for Infectious Disease"/>
            <person name="Wu L."/>
            <person name="Ma J."/>
        </authorList>
    </citation>
    <scope>NUCLEOTIDE SEQUENCE [LARGE SCALE GENOMIC DNA]</scope>
    <source>
        <strain evidence="3">KCTC 32141</strain>
    </source>
</reference>
<comment type="caution">
    <text evidence="2">The sequence shown here is derived from an EMBL/GenBank/DDBJ whole genome shotgun (WGS) entry which is preliminary data.</text>
</comment>
<protein>
    <recommendedName>
        <fullName evidence="4">Calx-beta domain-containing protein</fullName>
    </recommendedName>
</protein>
<dbReference type="RefSeq" id="WP_183486570.1">
    <property type="nucleotide sequence ID" value="NZ_JBHUOV010000001.1"/>
</dbReference>
<dbReference type="Proteomes" id="UP001597533">
    <property type="component" value="Unassembled WGS sequence"/>
</dbReference>
<proteinExistence type="predicted"/>
<keyword evidence="3" id="KW-1185">Reference proteome</keyword>
<dbReference type="Gene3D" id="2.60.40.2030">
    <property type="match status" value="1"/>
</dbReference>
<sequence>MKIIYNLKLKTFALLLVGMVFVSCNDDDTPGQDPSNQKPIATTTINSLVVAEGQTGVIPFTLDRATTKVSYFKIQTVEGGSATEDDDFIAGTHDLRPDTGNIGDGFEMRVDAGVTSFDIPVQAILDLDQTEGAESVTVNISAAANRTVLTSPAQVSIDITLEDFEYCIWTFEMTDAYGDGWNGGYLSLTVDGVTTDYFNEDLDGVLGVSETQTIDVLVQKDVPFSIDYVSGGGTGDAPGWESENTYVITAADGTVYSDGPVPTEGNVTSGANGCN</sequence>
<keyword evidence="1" id="KW-0732">Signal</keyword>